<proteinExistence type="predicted"/>
<evidence type="ECO:0000313" key="2">
    <source>
        <dbReference type="Proteomes" id="UP000182152"/>
    </source>
</evidence>
<keyword evidence="2" id="KW-1185">Reference proteome</keyword>
<name>A0A1L8W872_9ENTE</name>
<comment type="caution">
    <text evidence="1">The sequence shown here is derived from an EMBL/GenBank/DDBJ whole genome shotgun (WGS) entry which is preliminary data.</text>
</comment>
<accession>A0A1L8W872</accession>
<dbReference type="AlphaFoldDB" id="A0A1L8W872"/>
<organism evidence="1 2">
    <name type="scientific">Enterococcus ratti</name>
    <dbReference type="NCBI Taxonomy" id="150033"/>
    <lineage>
        <taxon>Bacteria</taxon>
        <taxon>Bacillati</taxon>
        <taxon>Bacillota</taxon>
        <taxon>Bacilli</taxon>
        <taxon>Lactobacillales</taxon>
        <taxon>Enterococcaceae</taxon>
        <taxon>Enterococcus</taxon>
    </lineage>
</organism>
<gene>
    <name evidence="1" type="ORF">RV14_GL001609</name>
</gene>
<protein>
    <submittedName>
        <fullName evidence="1">Uncharacterized protein</fullName>
    </submittedName>
</protein>
<dbReference type="RefSeq" id="WP_071856363.1">
    <property type="nucleotide sequence ID" value="NZ_JXLB01000038.1"/>
</dbReference>
<dbReference type="OrthoDB" id="2922990at2"/>
<reference evidence="1 2" key="1">
    <citation type="submission" date="2014-12" db="EMBL/GenBank/DDBJ databases">
        <title>Draft genome sequences of 29 type strains of Enterococci.</title>
        <authorList>
            <person name="Zhong Z."/>
            <person name="Sun Z."/>
            <person name="Liu W."/>
            <person name="Zhang W."/>
            <person name="Zhang H."/>
        </authorList>
    </citation>
    <scope>NUCLEOTIDE SEQUENCE [LARGE SCALE GENOMIC DNA]</scope>
    <source>
        <strain evidence="1 2">DSM 15687</strain>
    </source>
</reference>
<evidence type="ECO:0000313" key="1">
    <source>
        <dbReference type="EMBL" id="OJG77203.1"/>
    </source>
</evidence>
<dbReference type="Proteomes" id="UP000182152">
    <property type="component" value="Unassembled WGS sequence"/>
</dbReference>
<dbReference type="EMBL" id="JXLB01000038">
    <property type="protein sequence ID" value="OJG77203.1"/>
    <property type="molecule type" value="Genomic_DNA"/>
</dbReference>
<sequence>MKFFKVKEPCYYALIAAKDEEECMDLYERVVTDIEDREEFVRCLQELDQNEAIEENAKTISEETLEPIGMEEATKEIFSIINEQKSCVLSIDSALV</sequence>